<sequence length="118" mass="13013">MEKIEQMMENLTAYIMPSGAASKGRAPSVRSLRTDNGPAPTSKQRTCIETITEDAPVTSTPRTVLECYINSIGEATIPLDMEYLEDNDALSDKEELELKLEDKELVQGPIRISVLNLA</sequence>
<organism evidence="2 3">
    <name type="scientific">Rhizoctonia solani</name>
    <dbReference type="NCBI Taxonomy" id="456999"/>
    <lineage>
        <taxon>Eukaryota</taxon>
        <taxon>Fungi</taxon>
        <taxon>Dikarya</taxon>
        <taxon>Basidiomycota</taxon>
        <taxon>Agaricomycotina</taxon>
        <taxon>Agaricomycetes</taxon>
        <taxon>Cantharellales</taxon>
        <taxon>Ceratobasidiaceae</taxon>
        <taxon>Rhizoctonia</taxon>
    </lineage>
</organism>
<dbReference type="Proteomes" id="UP000663846">
    <property type="component" value="Unassembled WGS sequence"/>
</dbReference>
<dbReference type="AlphaFoldDB" id="A0A8H2WFS9"/>
<name>A0A8H2WFS9_9AGAM</name>
<protein>
    <submittedName>
        <fullName evidence="2">Uncharacterized protein</fullName>
    </submittedName>
</protein>
<evidence type="ECO:0000313" key="3">
    <source>
        <dbReference type="Proteomes" id="UP000663846"/>
    </source>
</evidence>
<evidence type="ECO:0000313" key="2">
    <source>
        <dbReference type="EMBL" id="CAE6377821.1"/>
    </source>
</evidence>
<reference evidence="2" key="1">
    <citation type="submission" date="2021-01" db="EMBL/GenBank/DDBJ databases">
        <authorList>
            <person name="Kaushik A."/>
        </authorList>
    </citation>
    <scope>NUCLEOTIDE SEQUENCE</scope>
    <source>
        <strain evidence="2">AG1-1C</strain>
    </source>
</reference>
<gene>
    <name evidence="2" type="ORF">RDB_LOCUS31569</name>
</gene>
<accession>A0A8H2WFS9</accession>
<feature type="region of interest" description="Disordered" evidence="1">
    <location>
        <begin position="16"/>
        <end position="44"/>
    </location>
</feature>
<dbReference type="EMBL" id="CAJMWS010000198">
    <property type="protein sequence ID" value="CAE6377821.1"/>
    <property type="molecule type" value="Genomic_DNA"/>
</dbReference>
<comment type="caution">
    <text evidence="2">The sequence shown here is derived from an EMBL/GenBank/DDBJ whole genome shotgun (WGS) entry which is preliminary data.</text>
</comment>
<evidence type="ECO:0000256" key="1">
    <source>
        <dbReference type="SAM" id="MobiDB-lite"/>
    </source>
</evidence>
<proteinExistence type="predicted"/>